<proteinExistence type="predicted"/>
<sequence length="33" mass="3237">MSERTVVLAGASGLLGRALAARLAATGAAVIRL</sequence>
<dbReference type="EMBL" id="JABFRW010000214">
    <property type="protein sequence ID" value="NOT35706.1"/>
    <property type="molecule type" value="Genomic_DNA"/>
</dbReference>
<evidence type="ECO:0000313" key="2">
    <source>
        <dbReference type="Proteomes" id="UP000580839"/>
    </source>
</evidence>
<reference evidence="1 2" key="1">
    <citation type="submission" date="2020-04" db="EMBL/GenBank/DDBJ databases">
        <title>Metagenomic profiling of ammonia- and methane-oxidizing microorganisms in a Dutch drinking water treatment plant.</title>
        <authorList>
            <person name="Poghosyan L."/>
            <person name="Leucker S."/>
        </authorList>
    </citation>
    <scope>NUCLEOTIDE SEQUENCE [LARGE SCALE GENOMIC DNA]</scope>
    <source>
        <strain evidence="1">S-RSF-IL-03</strain>
    </source>
</reference>
<feature type="non-terminal residue" evidence="1">
    <location>
        <position position="33"/>
    </location>
</feature>
<dbReference type="SUPFAM" id="SSF51735">
    <property type="entry name" value="NAD(P)-binding Rossmann-fold domains"/>
    <property type="match status" value="1"/>
</dbReference>
<dbReference type="Proteomes" id="UP000580839">
    <property type="component" value="Unassembled WGS sequence"/>
</dbReference>
<dbReference type="Gene3D" id="3.40.50.720">
    <property type="entry name" value="NAD(P)-binding Rossmann-like Domain"/>
    <property type="match status" value="1"/>
</dbReference>
<protein>
    <submittedName>
        <fullName evidence="1">Epimerase</fullName>
    </submittedName>
</protein>
<name>A0A849SM80_UNCEI</name>
<accession>A0A849SM80</accession>
<evidence type="ECO:0000313" key="1">
    <source>
        <dbReference type="EMBL" id="NOT35706.1"/>
    </source>
</evidence>
<gene>
    <name evidence="1" type="ORF">HOP12_16315</name>
</gene>
<comment type="caution">
    <text evidence="1">The sequence shown here is derived from an EMBL/GenBank/DDBJ whole genome shotgun (WGS) entry which is preliminary data.</text>
</comment>
<dbReference type="InterPro" id="IPR036291">
    <property type="entry name" value="NAD(P)-bd_dom_sf"/>
</dbReference>
<organism evidence="1 2">
    <name type="scientific">Eiseniibacteriota bacterium</name>
    <dbReference type="NCBI Taxonomy" id="2212470"/>
    <lineage>
        <taxon>Bacteria</taxon>
        <taxon>Candidatus Eiseniibacteriota</taxon>
    </lineage>
</organism>
<dbReference type="AlphaFoldDB" id="A0A849SM80"/>